<evidence type="ECO:0000259" key="2">
    <source>
        <dbReference type="PROSITE" id="PS50943"/>
    </source>
</evidence>
<accession>A0ABQ4SRP8</accession>
<proteinExistence type="predicted"/>
<keyword evidence="4" id="KW-1185">Reference proteome</keyword>
<dbReference type="Proteomes" id="UP001055153">
    <property type="component" value="Unassembled WGS sequence"/>
</dbReference>
<reference evidence="3" key="2">
    <citation type="submission" date="2021-08" db="EMBL/GenBank/DDBJ databases">
        <authorList>
            <person name="Tani A."/>
            <person name="Ola A."/>
            <person name="Ogura Y."/>
            <person name="Katsura K."/>
            <person name="Hayashi T."/>
        </authorList>
    </citation>
    <scope>NUCLEOTIDE SEQUENCE</scope>
    <source>
        <strain evidence="3">DSM 17168</strain>
    </source>
</reference>
<evidence type="ECO:0000313" key="3">
    <source>
        <dbReference type="EMBL" id="GJE04493.1"/>
    </source>
</evidence>
<dbReference type="Gene3D" id="1.10.260.40">
    <property type="entry name" value="lambda repressor-like DNA-binding domains"/>
    <property type="match status" value="1"/>
</dbReference>
<dbReference type="RefSeq" id="WP_238241856.1">
    <property type="nucleotide sequence ID" value="NZ_BPQQ01000126.1"/>
</dbReference>
<dbReference type="Pfam" id="PF01381">
    <property type="entry name" value="HTH_3"/>
    <property type="match status" value="1"/>
</dbReference>
<comment type="caution">
    <text evidence="3">The sequence shown here is derived from an EMBL/GenBank/DDBJ whole genome shotgun (WGS) entry which is preliminary data.</text>
</comment>
<evidence type="ECO:0000313" key="4">
    <source>
        <dbReference type="Proteomes" id="UP001055153"/>
    </source>
</evidence>
<gene>
    <name evidence="3" type="ORF">GMJLKIPL_6457</name>
</gene>
<dbReference type="InterPro" id="IPR010982">
    <property type="entry name" value="Lambda_DNA-bd_dom_sf"/>
</dbReference>
<evidence type="ECO:0000256" key="1">
    <source>
        <dbReference type="SAM" id="MobiDB-lite"/>
    </source>
</evidence>
<feature type="compositionally biased region" description="Basic and acidic residues" evidence="1">
    <location>
        <begin position="70"/>
        <end position="91"/>
    </location>
</feature>
<sequence>MSGADDITAGQVRRARELLGWSETDLALRANVDAGSIRDYESGAYPPSRGQRDAIRRALVAAGIAFTDGAHPDARLRRGAPDDGIHPRELTTENDDGAA</sequence>
<name>A0ABQ4SRP8_9HYPH</name>
<dbReference type="CDD" id="cd00093">
    <property type="entry name" value="HTH_XRE"/>
    <property type="match status" value="1"/>
</dbReference>
<dbReference type="PROSITE" id="PS50943">
    <property type="entry name" value="HTH_CROC1"/>
    <property type="match status" value="1"/>
</dbReference>
<dbReference type="SUPFAM" id="SSF47413">
    <property type="entry name" value="lambda repressor-like DNA-binding domains"/>
    <property type="match status" value="1"/>
</dbReference>
<organism evidence="3 4">
    <name type="scientific">Methylobacterium isbiliense</name>
    <dbReference type="NCBI Taxonomy" id="315478"/>
    <lineage>
        <taxon>Bacteria</taxon>
        <taxon>Pseudomonadati</taxon>
        <taxon>Pseudomonadota</taxon>
        <taxon>Alphaproteobacteria</taxon>
        <taxon>Hyphomicrobiales</taxon>
        <taxon>Methylobacteriaceae</taxon>
        <taxon>Methylobacterium</taxon>
    </lineage>
</organism>
<protein>
    <recommendedName>
        <fullName evidence="2">HTH cro/C1-type domain-containing protein</fullName>
    </recommendedName>
</protein>
<dbReference type="EMBL" id="BPQQ01000126">
    <property type="protein sequence ID" value="GJE04493.1"/>
    <property type="molecule type" value="Genomic_DNA"/>
</dbReference>
<reference evidence="3" key="1">
    <citation type="journal article" date="2021" name="Front. Microbiol.">
        <title>Comprehensive Comparative Genomics and Phenotyping of Methylobacterium Species.</title>
        <authorList>
            <person name="Alessa O."/>
            <person name="Ogura Y."/>
            <person name="Fujitani Y."/>
            <person name="Takami H."/>
            <person name="Hayashi T."/>
            <person name="Sahin N."/>
            <person name="Tani A."/>
        </authorList>
    </citation>
    <scope>NUCLEOTIDE SEQUENCE</scope>
    <source>
        <strain evidence="3">DSM 17168</strain>
    </source>
</reference>
<dbReference type="InterPro" id="IPR001387">
    <property type="entry name" value="Cro/C1-type_HTH"/>
</dbReference>
<feature type="region of interest" description="Disordered" evidence="1">
    <location>
        <begin position="70"/>
        <end position="99"/>
    </location>
</feature>
<feature type="domain" description="HTH cro/C1-type" evidence="2">
    <location>
        <begin position="12"/>
        <end position="48"/>
    </location>
</feature>